<comment type="caution">
    <text evidence="2">The sequence shown here is derived from an EMBL/GenBank/DDBJ whole genome shotgun (WGS) entry which is preliminary data.</text>
</comment>
<reference evidence="2 3" key="1">
    <citation type="journal article" date="2022" name="Microorganisms">
        <title>Genome Sequence and Characterization of a Xanthorhodopsin-Containing, Aerobic Anoxygenic Phototrophic Rhodobacter Species, Isolated from Mesophilic Conditions at Yellowstone National Park.</title>
        <authorList>
            <person name="Kyndt J.A."/>
            <person name="Robertson S."/>
            <person name="Shoffstall I.B."/>
            <person name="Ramaley R.F."/>
            <person name="Meyer T.E."/>
        </authorList>
    </citation>
    <scope>NUCLEOTIDE SEQUENCE [LARGE SCALE GENOMIC DNA]</scope>
    <source>
        <strain evidence="2 3">M37P</strain>
    </source>
</reference>
<dbReference type="InterPro" id="IPR007361">
    <property type="entry name" value="DUF427"/>
</dbReference>
<evidence type="ECO:0000313" key="2">
    <source>
        <dbReference type="EMBL" id="NHB78362.1"/>
    </source>
</evidence>
<keyword evidence="3" id="KW-1185">Reference proteome</keyword>
<evidence type="ECO:0000259" key="1">
    <source>
        <dbReference type="Pfam" id="PF04248"/>
    </source>
</evidence>
<organism evidence="2 3">
    <name type="scientific">Rhodobacter calidifons</name>
    <dbReference type="NCBI Taxonomy" id="2715277"/>
    <lineage>
        <taxon>Bacteria</taxon>
        <taxon>Pseudomonadati</taxon>
        <taxon>Pseudomonadota</taxon>
        <taxon>Alphaproteobacteria</taxon>
        <taxon>Rhodobacterales</taxon>
        <taxon>Rhodobacter group</taxon>
        <taxon>Rhodobacter</taxon>
    </lineage>
</organism>
<dbReference type="EMBL" id="JAANHS010000021">
    <property type="protein sequence ID" value="NHB78362.1"/>
    <property type="molecule type" value="Genomic_DNA"/>
</dbReference>
<proteinExistence type="predicted"/>
<name>A0ABX0GAP2_9RHOB</name>
<sequence length="69" mass="7878">MTELPPENVQLYPRPPSIETVEQCIIIQLGCAVIADMVRAYRVLETHHAPTYYFPPEGVHSTRKTLRVT</sequence>
<dbReference type="Pfam" id="PF04248">
    <property type="entry name" value="NTP_transf_9"/>
    <property type="match status" value="1"/>
</dbReference>
<evidence type="ECO:0000313" key="3">
    <source>
        <dbReference type="Proteomes" id="UP001515660"/>
    </source>
</evidence>
<accession>A0ABX0GAP2</accession>
<dbReference type="Proteomes" id="UP001515660">
    <property type="component" value="Unassembled WGS sequence"/>
</dbReference>
<protein>
    <submittedName>
        <fullName evidence="2">DUF427 domain-containing protein</fullName>
    </submittedName>
</protein>
<dbReference type="Gene3D" id="2.170.150.40">
    <property type="entry name" value="Domain of unknown function (DUF427)"/>
    <property type="match status" value="1"/>
</dbReference>
<dbReference type="PANTHER" id="PTHR43058">
    <property type="entry name" value="SLR0655 PROTEIN"/>
    <property type="match status" value="1"/>
</dbReference>
<dbReference type="InterPro" id="IPR038694">
    <property type="entry name" value="DUF427_sf"/>
</dbReference>
<dbReference type="PANTHER" id="PTHR43058:SF1">
    <property type="entry name" value="DUF427 DOMAIN-CONTAINING PROTEIN"/>
    <property type="match status" value="1"/>
</dbReference>
<feature type="domain" description="DUF427" evidence="1">
    <location>
        <begin position="28"/>
        <end position="61"/>
    </location>
</feature>
<dbReference type="RefSeq" id="WP_166404364.1">
    <property type="nucleotide sequence ID" value="NZ_JAANHS010000021.1"/>
</dbReference>
<gene>
    <name evidence="2" type="ORF">G8O29_16730</name>
</gene>